<gene>
    <name evidence="3" type="primary">nsr</name>
    <name evidence="3" type="ORF">HMPREF0555_0508</name>
</gene>
<evidence type="ECO:0000313" key="3">
    <source>
        <dbReference type="EMBL" id="EEJ42887.1"/>
    </source>
</evidence>
<keyword evidence="1" id="KW-0472">Membrane</keyword>
<dbReference type="SUPFAM" id="SSF52096">
    <property type="entry name" value="ClpP/crotonase"/>
    <property type="match status" value="1"/>
</dbReference>
<dbReference type="Proteomes" id="UP000004283">
    <property type="component" value="Unassembled WGS sequence"/>
</dbReference>
<dbReference type="HOGENOM" id="CLU_071253_0_0_9"/>
<proteinExistence type="predicted"/>
<accession>C2KIP2</accession>
<evidence type="ECO:0000256" key="1">
    <source>
        <dbReference type="SAM" id="Phobius"/>
    </source>
</evidence>
<feature type="domain" description="Tail specific protease" evidence="2">
    <location>
        <begin position="120"/>
        <end position="331"/>
    </location>
</feature>
<reference evidence="3 4" key="1">
    <citation type="submission" date="2009-04" db="EMBL/GenBank/DDBJ databases">
        <authorList>
            <person name="Qin X."/>
            <person name="Bachman B."/>
            <person name="Battles P."/>
            <person name="Bell A."/>
            <person name="Bess C."/>
            <person name="Bickham C."/>
            <person name="Chaboub L."/>
            <person name="Chen D."/>
            <person name="Coyle M."/>
            <person name="Deiros D.R."/>
            <person name="Dinh H."/>
            <person name="Forbes L."/>
            <person name="Fowler G."/>
            <person name="Francisco L."/>
            <person name="Fu Q."/>
            <person name="Gubbala S."/>
            <person name="Hale W."/>
            <person name="Han Y."/>
            <person name="Hemphill L."/>
            <person name="Highlander S.K."/>
            <person name="Hirani K."/>
            <person name="Hogues M."/>
            <person name="Jackson L."/>
            <person name="Jakkamsetti A."/>
            <person name="Javaid M."/>
            <person name="Jiang H."/>
            <person name="Korchina V."/>
            <person name="Kovar C."/>
            <person name="Lara F."/>
            <person name="Lee S."/>
            <person name="Mata R."/>
            <person name="Mathew T."/>
            <person name="Moen C."/>
            <person name="Morales K."/>
            <person name="Munidasa M."/>
            <person name="Nazareth L."/>
            <person name="Ngo R."/>
            <person name="Nguyen L."/>
            <person name="Okwuonu G."/>
            <person name="Ongeri F."/>
            <person name="Patil S."/>
            <person name="Petrosino J."/>
            <person name="Pham C."/>
            <person name="Pham P."/>
            <person name="Pu L.-L."/>
            <person name="Puazo M."/>
            <person name="Raj R."/>
            <person name="Reid J."/>
            <person name="Rouhana J."/>
            <person name="Saada N."/>
            <person name="Shang Y."/>
            <person name="Simmons D."/>
            <person name="Thornton R."/>
            <person name="Warren J."/>
            <person name="Weissenberger G."/>
            <person name="Zhang J."/>
            <person name="Zhang L."/>
            <person name="Zhou C."/>
            <person name="Zhu D."/>
            <person name="Muzny D."/>
            <person name="Worley K."/>
            <person name="Gibbs R."/>
        </authorList>
    </citation>
    <scope>NUCLEOTIDE SEQUENCE [LARGE SCALE GENOMIC DNA]</scope>
    <source>
        <strain evidence="3 4">ATCC 19254</strain>
    </source>
</reference>
<dbReference type="RefSeq" id="WP_002814518.1">
    <property type="nucleotide sequence ID" value="NZ_GG693383.1"/>
</dbReference>
<dbReference type="GO" id="GO:0006508">
    <property type="term" value="P:proteolysis"/>
    <property type="evidence" value="ECO:0007669"/>
    <property type="project" value="InterPro"/>
</dbReference>
<dbReference type="InterPro" id="IPR005151">
    <property type="entry name" value="Tail-specific_protease"/>
</dbReference>
<keyword evidence="1" id="KW-1133">Transmembrane helix</keyword>
<dbReference type="GO" id="GO:0008236">
    <property type="term" value="F:serine-type peptidase activity"/>
    <property type="evidence" value="ECO:0007669"/>
    <property type="project" value="InterPro"/>
</dbReference>
<evidence type="ECO:0000259" key="2">
    <source>
        <dbReference type="SMART" id="SM00245"/>
    </source>
</evidence>
<sequence>MQIILVLKLKFSAFKAFIFQKERILYMKKWLTIIASIFACFILAVIMVIYIYGPNINLYLLPPSPERYGKIAIKKMNTYGYFTNSKAWQKTEKKALVDIHSVHNYDEADAILQKIIKVAGGKHSQIVTTKQITTETEHYEEPTIINDNGLVTIHEPQFQGNTQQANEYANKINDFLFKRKHEIKSIIIDLSNNNGGDMAPMILGISSIIPDGNILFFVSPDGTSEKIFLKKGTINAVGASIDLNHNIKLTNVPVAVIINKQTGSSGEITALALKKVSKVKYFGQNSASFTSANRTFPLYTGTTMYLTTAGVKDSKNKLYVNDPIVPDIQTNDPYGQAKQWIDSFN</sequence>
<dbReference type="Gene3D" id="3.90.226.10">
    <property type="entry name" value="2-enoyl-CoA Hydratase, Chain A, domain 1"/>
    <property type="match status" value="1"/>
</dbReference>
<feature type="transmembrane region" description="Helical" evidence="1">
    <location>
        <begin position="30"/>
        <end position="53"/>
    </location>
</feature>
<comment type="caution">
    <text evidence="3">The sequence shown here is derived from an EMBL/GenBank/DDBJ whole genome shotgun (WGS) entry which is preliminary data.</text>
</comment>
<name>C2KIP2_LEUMC</name>
<evidence type="ECO:0000313" key="4">
    <source>
        <dbReference type="Proteomes" id="UP000004283"/>
    </source>
</evidence>
<protein>
    <submittedName>
        <fullName evidence="3">Nisin-resistance protein</fullName>
    </submittedName>
</protein>
<dbReference type="AlphaFoldDB" id="C2KIP2"/>
<dbReference type="EMBL" id="ACKV01000021">
    <property type="protein sequence ID" value="EEJ42887.1"/>
    <property type="molecule type" value="Genomic_DNA"/>
</dbReference>
<dbReference type="SMART" id="SM00245">
    <property type="entry name" value="TSPc"/>
    <property type="match status" value="1"/>
</dbReference>
<dbReference type="InterPro" id="IPR029045">
    <property type="entry name" value="ClpP/crotonase-like_dom_sf"/>
</dbReference>
<organism evidence="3 4">
    <name type="scientific">Leuconostoc mesenteroides subsp. cremoris ATCC 19254</name>
    <dbReference type="NCBI Taxonomy" id="586220"/>
    <lineage>
        <taxon>Bacteria</taxon>
        <taxon>Bacillati</taxon>
        <taxon>Bacillota</taxon>
        <taxon>Bacilli</taxon>
        <taxon>Lactobacillales</taxon>
        <taxon>Lactobacillaceae</taxon>
        <taxon>Leuconostoc</taxon>
    </lineage>
</organism>
<dbReference type="Pfam" id="PF03572">
    <property type="entry name" value="Peptidase_S41"/>
    <property type="match status" value="1"/>
</dbReference>
<keyword evidence="1" id="KW-0812">Transmembrane</keyword>